<evidence type="ECO:0000256" key="4">
    <source>
        <dbReference type="ARBA" id="ARBA00022475"/>
    </source>
</evidence>
<evidence type="ECO:0000256" key="5">
    <source>
        <dbReference type="ARBA" id="ARBA00022692"/>
    </source>
</evidence>
<evidence type="ECO:0000256" key="8">
    <source>
        <dbReference type="SAM" id="Phobius"/>
    </source>
</evidence>
<comment type="subcellular location">
    <subcellularLocation>
        <location evidence="1">Cell membrane</location>
        <topology evidence="1">Multi-pass membrane protein</topology>
    </subcellularLocation>
</comment>
<feature type="transmembrane region" description="Helical" evidence="8">
    <location>
        <begin position="146"/>
        <end position="164"/>
    </location>
</feature>
<evidence type="ECO:0000256" key="2">
    <source>
        <dbReference type="ARBA" id="ARBA00009773"/>
    </source>
</evidence>
<evidence type="ECO:0000256" key="7">
    <source>
        <dbReference type="ARBA" id="ARBA00023136"/>
    </source>
</evidence>
<proteinExistence type="inferred from homology"/>
<organism evidence="9 10">
    <name type="scientific">Candidatus Woykebacteria bacterium RIFCSPHIGHO2_12_FULL_45_10</name>
    <dbReference type="NCBI Taxonomy" id="1802603"/>
    <lineage>
        <taxon>Bacteria</taxon>
        <taxon>Candidatus Woykeibacteriota</taxon>
    </lineage>
</organism>
<evidence type="ECO:0000313" key="9">
    <source>
        <dbReference type="EMBL" id="OGY29331.1"/>
    </source>
</evidence>
<evidence type="ECO:0000313" key="10">
    <source>
        <dbReference type="Proteomes" id="UP000178068"/>
    </source>
</evidence>
<gene>
    <name evidence="9" type="ORF">A3F35_02275</name>
</gene>
<evidence type="ECO:0000256" key="6">
    <source>
        <dbReference type="ARBA" id="ARBA00022989"/>
    </source>
</evidence>
<evidence type="ECO:0000256" key="1">
    <source>
        <dbReference type="ARBA" id="ARBA00004651"/>
    </source>
</evidence>
<dbReference type="STRING" id="1802603.A3F35_02275"/>
<feature type="transmembrane region" description="Helical" evidence="8">
    <location>
        <begin position="265"/>
        <end position="282"/>
    </location>
</feature>
<sequence>MRSRSSVIIYFLIILLIIAYLVRVILTPFVFAAIVAYVLNPVVRLFEKKLRVGRTLAIIIIYLIIFGAVVYASVWLSGKLISEARLLSFEVKDIGSLGQEAISRLPEWTIAGQSIGFQSLVKALLEGLSTTINHIQDSLFEIFTGALNRILQVLIFLVATFYFLKDGSKFVTMIKERVSNHHRSHVEILIKQMNDALGGYLRGQIILVIIMSVATSVFLTVLGVRFALILGIITGFLELIPFIGPIVAGGLAVVTAYLVGNNRFGLDPTTLGLVVIIGYFVLRQFEDYFIIPQLLGRLTKLHPLVVLFAVLAGGKLAGPVGFVLGVPIAASVRILLEYFWARADH</sequence>
<reference evidence="9 10" key="1">
    <citation type="journal article" date="2016" name="Nat. Commun.">
        <title>Thousands of microbial genomes shed light on interconnected biogeochemical processes in an aquifer system.</title>
        <authorList>
            <person name="Anantharaman K."/>
            <person name="Brown C.T."/>
            <person name="Hug L.A."/>
            <person name="Sharon I."/>
            <person name="Castelle C.J."/>
            <person name="Probst A.J."/>
            <person name="Thomas B.C."/>
            <person name="Singh A."/>
            <person name="Wilkins M.J."/>
            <person name="Karaoz U."/>
            <person name="Brodie E.L."/>
            <person name="Williams K.H."/>
            <person name="Hubbard S.S."/>
            <person name="Banfield J.F."/>
        </authorList>
    </citation>
    <scope>NUCLEOTIDE SEQUENCE [LARGE SCALE GENOMIC DNA]</scope>
</reference>
<dbReference type="GO" id="GO:0055085">
    <property type="term" value="P:transmembrane transport"/>
    <property type="evidence" value="ECO:0007669"/>
    <property type="project" value="TreeGrafter"/>
</dbReference>
<dbReference type="GO" id="GO:0005886">
    <property type="term" value="C:plasma membrane"/>
    <property type="evidence" value="ECO:0007669"/>
    <property type="project" value="UniProtKB-SubCell"/>
</dbReference>
<dbReference type="InterPro" id="IPR002549">
    <property type="entry name" value="AI-2E-like"/>
</dbReference>
<comment type="caution">
    <text evidence="9">The sequence shown here is derived from an EMBL/GenBank/DDBJ whole genome shotgun (WGS) entry which is preliminary data.</text>
</comment>
<dbReference type="EMBL" id="MHCZ01000036">
    <property type="protein sequence ID" value="OGY29331.1"/>
    <property type="molecule type" value="Genomic_DNA"/>
</dbReference>
<feature type="transmembrane region" description="Helical" evidence="8">
    <location>
        <begin position="205"/>
        <end position="227"/>
    </location>
</feature>
<keyword evidence="4" id="KW-1003">Cell membrane</keyword>
<dbReference type="PANTHER" id="PTHR21716:SF53">
    <property type="entry name" value="PERMEASE PERM-RELATED"/>
    <property type="match status" value="1"/>
</dbReference>
<keyword evidence="5 8" id="KW-0812">Transmembrane</keyword>
<keyword evidence="7 8" id="KW-0472">Membrane</keyword>
<feature type="transmembrane region" description="Helical" evidence="8">
    <location>
        <begin position="7"/>
        <end position="36"/>
    </location>
</feature>
<dbReference type="PANTHER" id="PTHR21716">
    <property type="entry name" value="TRANSMEMBRANE PROTEIN"/>
    <property type="match status" value="1"/>
</dbReference>
<feature type="transmembrane region" description="Helical" evidence="8">
    <location>
        <begin position="56"/>
        <end position="76"/>
    </location>
</feature>
<protein>
    <recommendedName>
        <fullName evidence="11">AI-2E family transporter</fullName>
    </recommendedName>
</protein>
<dbReference type="Pfam" id="PF01594">
    <property type="entry name" value="AI-2E_transport"/>
    <property type="match status" value="1"/>
</dbReference>
<keyword evidence="3" id="KW-0813">Transport</keyword>
<evidence type="ECO:0008006" key="11">
    <source>
        <dbReference type="Google" id="ProtNLM"/>
    </source>
</evidence>
<dbReference type="Proteomes" id="UP000178068">
    <property type="component" value="Unassembled WGS sequence"/>
</dbReference>
<comment type="similarity">
    <text evidence="2">Belongs to the autoinducer-2 exporter (AI-2E) (TC 2.A.86) family.</text>
</comment>
<keyword evidence="6 8" id="KW-1133">Transmembrane helix</keyword>
<evidence type="ECO:0000256" key="3">
    <source>
        <dbReference type="ARBA" id="ARBA00022448"/>
    </source>
</evidence>
<dbReference type="AlphaFoldDB" id="A0A1G1WNZ0"/>
<name>A0A1G1WNZ0_9BACT</name>
<accession>A0A1G1WNZ0</accession>